<evidence type="ECO:0000313" key="6">
    <source>
        <dbReference type="Proteomes" id="UP000294564"/>
    </source>
</evidence>
<comment type="caution">
    <text evidence="5">The sequence shown here is derived from an EMBL/GenBank/DDBJ whole genome shotgun (WGS) entry which is preliminary data.</text>
</comment>
<evidence type="ECO:0000313" key="5">
    <source>
        <dbReference type="EMBL" id="TCP28569.1"/>
    </source>
</evidence>
<dbReference type="RefSeq" id="WP_132793050.1">
    <property type="nucleotide sequence ID" value="NZ_SLXM01000001.1"/>
</dbReference>
<dbReference type="InterPro" id="IPR034032">
    <property type="entry name" value="Zn_MMP-like_bac"/>
</dbReference>
<feature type="domain" description="EcxA zinc-binding" evidence="2">
    <location>
        <begin position="433"/>
        <end position="741"/>
    </location>
</feature>
<evidence type="ECO:0000259" key="3">
    <source>
        <dbReference type="Pfam" id="PF17148"/>
    </source>
</evidence>
<organism evidence="5 6">
    <name type="scientific">Tenacibaculum skagerrakense</name>
    <dbReference type="NCBI Taxonomy" id="186571"/>
    <lineage>
        <taxon>Bacteria</taxon>
        <taxon>Pseudomonadati</taxon>
        <taxon>Bacteroidota</taxon>
        <taxon>Flavobacteriia</taxon>
        <taxon>Flavobacteriales</taxon>
        <taxon>Flavobacteriaceae</taxon>
        <taxon>Tenacibaculum</taxon>
    </lineage>
</organism>
<dbReference type="PANTHER" id="PTHR38478">
    <property type="entry name" value="PEPTIDASE M1A AND M12B"/>
    <property type="match status" value="1"/>
</dbReference>
<dbReference type="OrthoDB" id="9776599at2"/>
<gene>
    <name evidence="5" type="ORF">EV195_101749</name>
</gene>
<evidence type="ECO:0000259" key="4">
    <source>
        <dbReference type="Pfam" id="PF17162"/>
    </source>
</evidence>
<feature type="domain" description="DUF5117" evidence="3">
    <location>
        <begin position="111"/>
        <end position="298"/>
    </location>
</feature>
<dbReference type="SUPFAM" id="SSF55486">
    <property type="entry name" value="Metalloproteases ('zincins'), catalytic domain"/>
    <property type="match status" value="1"/>
</dbReference>
<accession>A0A4R2P1K4</accession>
<dbReference type="Pfam" id="PF17162">
    <property type="entry name" value="DUF5118"/>
    <property type="match status" value="1"/>
</dbReference>
<name>A0A4R2P1K4_9FLAO</name>
<dbReference type="PANTHER" id="PTHR38478:SF1">
    <property type="entry name" value="ZINC DEPENDENT METALLOPROTEASE DOMAIN LIPOPROTEIN"/>
    <property type="match status" value="1"/>
</dbReference>
<dbReference type="AlphaFoldDB" id="A0A4R2P1K4"/>
<dbReference type="Proteomes" id="UP000294564">
    <property type="component" value="Unassembled WGS sequence"/>
</dbReference>
<keyword evidence="6" id="KW-1185">Reference proteome</keyword>
<dbReference type="Gene3D" id="3.40.390.10">
    <property type="entry name" value="Collagenase (Catalytic Domain)"/>
    <property type="match status" value="1"/>
</dbReference>
<dbReference type="GO" id="GO:0008237">
    <property type="term" value="F:metallopeptidase activity"/>
    <property type="evidence" value="ECO:0007669"/>
    <property type="project" value="InterPro"/>
</dbReference>
<feature type="compositionally biased region" description="Basic and acidic residues" evidence="1">
    <location>
        <begin position="33"/>
        <end position="51"/>
    </location>
</feature>
<sequence length="837" mass="96183">MNIRLITKIFVLILVFGTSSTIDAQRKKRSKKDAKSSKEATAKKPKEKPEKGAIQPYEKVVTKKHTTDEGLFKVHSKDQNYLFEIPDSLLGKEMLMVTRIAKTANGIGFGGGKQNTQVLRWQKKHKQILLRVVSHSVVADSILPVHEAVVNSNFEPILFSFPIKAFSKDSTATVIDATPLFDKDVQAIGFPQFRRKQYKVTRMDKDRSYIERISSYPKNIEIRHVKTYLSNEPPSNRSVGSISLELSNSMILLPEKPMKRRYFDQRVGWFARSQTDYGLDAQKSKSLTYLDRWRLEVKDEDIEKFKRGELVEPKKPIVYYIDRATPEVWRKYIKQGIEDWQVAFEAAGFKNAILAKDPPTKEEDPDWSPEDVRYSVVRYLASPIPNANGPHVSDPRSGEILESDINWYHNVMTLLHNWYFIQTAAINPEARSNQFKDEIMGRLIRFVSAHEVGHTLGLPHNMGSSVAYPVDSLRSATFTKKFGTAPSIMDYARFNYVAQPQDQGVALMPNIGPYDKYAINWGYRPILDKDAKEEKPVLNKWITDKAGDPMYRFGHQQAGNIIDPSSQTEDLGDDAIKASDYGIKNLKRILPRLEEWTSEEGESYEELNTMYEQLLGQFNRYMGHVSSNIGGVYEYYKAAGQDGAVYTPVSKSHQKNALRFVNKELFSTPNWLIDKNIFDKTQFSGFAERIRGLQVRTLNRILKPGRMVRLVENETLNGNKAYTLLEMMNDLRRGVWEELYTSNKSVDTYKRNLQRAYLDRMDFLLNKAKDQRGTNNGGYFKQTAVNLSQSDIKPVVRGELKRLKRDLQRNIAAARNTITRYHFQDAIDRIDDILDPK</sequence>
<dbReference type="CDD" id="cd04276">
    <property type="entry name" value="ZnMc_MMP_like_2"/>
    <property type="match status" value="1"/>
</dbReference>
<dbReference type="Pfam" id="PF17148">
    <property type="entry name" value="DUF5117"/>
    <property type="match status" value="1"/>
</dbReference>
<dbReference type="InterPro" id="IPR032534">
    <property type="entry name" value="EcxA_zinc-bd"/>
</dbReference>
<dbReference type="InterPro" id="IPR033413">
    <property type="entry name" value="DUF5117"/>
</dbReference>
<evidence type="ECO:0000259" key="2">
    <source>
        <dbReference type="Pfam" id="PF16313"/>
    </source>
</evidence>
<dbReference type="InterPro" id="IPR024079">
    <property type="entry name" value="MetalloPept_cat_dom_sf"/>
</dbReference>
<dbReference type="Pfam" id="PF16313">
    <property type="entry name" value="DUF4953"/>
    <property type="match status" value="1"/>
</dbReference>
<protein>
    <submittedName>
        <fullName evidence="5">Uncharacterized protein DUF5118</fullName>
    </submittedName>
</protein>
<reference evidence="5 6" key="1">
    <citation type="submission" date="2019-03" db="EMBL/GenBank/DDBJ databases">
        <title>Genomic Encyclopedia of Type Strains, Phase IV (KMG-IV): sequencing the most valuable type-strain genomes for metagenomic binning, comparative biology and taxonomic classification.</title>
        <authorList>
            <person name="Goeker M."/>
        </authorList>
    </citation>
    <scope>NUCLEOTIDE SEQUENCE [LARGE SCALE GENOMIC DNA]</scope>
    <source>
        <strain evidence="5 6">DSM 14836</strain>
    </source>
</reference>
<evidence type="ECO:0000256" key="1">
    <source>
        <dbReference type="SAM" id="MobiDB-lite"/>
    </source>
</evidence>
<feature type="region of interest" description="Disordered" evidence="1">
    <location>
        <begin position="25"/>
        <end position="55"/>
    </location>
</feature>
<proteinExistence type="predicted"/>
<dbReference type="InterPro" id="IPR033428">
    <property type="entry name" value="DUF5118"/>
</dbReference>
<feature type="domain" description="DUF5118" evidence="4">
    <location>
        <begin position="55"/>
        <end position="103"/>
    </location>
</feature>
<dbReference type="EMBL" id="SLXM01000001">
    <property type="protein sequence ID" value="TCP28569.1"/>
    <property type="molecule type" value="Genomic_DNA"/>
</dbReference>